<dbReference type="AlphaFoldDB" id="A0A841AQU8"/>
<evidence type="ECO:0000313" key="3">
    <source>
        <dbReference type="EMBL" id="MBB5843799.1"/>
    </source>
</evidence>
<dbReference type="EMBL" id="JACHMJ010000001">
    <property type="protein sequence ID" value="MBB5843799.1"/>
    <property type="molecule type" value="Genomic_DNA"/>
</dbReference>
<evidence type="ECO:0000313" key="4">
    <source>
        <dbReference type="Proteomes" id="UP000536685"/>
    </source>
</evidence>
<evidence type="ECO:0000259" key="2">
    <source>
        <dbReference type="Pfam" id="PF03724"/>
    </source>
</evidence>
<dbReference type="RefSeq" id="WP_184237163.1">
    <property type="nucleotide sequence ID" value="NZ_JACHMJ010000001.1"/>
</dbReference>
<sequence>MRTRFALVAVIALALAGCASSPEVTTPGFPVADDLDGSWRLTSGTDTTGAFDLGDTEITLELDDRTASGNAGCNSYTGEFGVTVDGGISFGPFASTKMACSPDSVMDLESRYLAGLEAVDTATLEIDGFTLSLNDDVLELVFAEVDDKGDDESDGAGAGDVDEAALVGTTWSLESIGGTEAAVVVDGEASLVFGDDGSIHGSAGCRGFEGDYVDRPSGSISITRIEIDAADCPESIGTQETLVFDVIGEGFTATIADNRLTLSKDGSSISLVYRPLED</sequence>
<dbReference type="Proteomes" id="UP000536685">
    <property type="component" value="Unassembled WGS sequence"/>
</dbReference>
<gene>
    <name evidence="3" type="ORF">HD599_002122</name>
</gene>
<dbReference type="Pfam" id="PF03724">
    <property type="entry name" value="META"/>
    <property type="match status" value="2"/>
</dbReference>
<comment type="caution">
    <text evidence="3">The sequence shown here is derived from an EMBL/GenBank/DDBJ whole genome shotgun (WGS) entry which is preliminary data.</text>
</comment>
<feature type="domain" description="DUF306" evidence="2">
    <location>
        <begin position="164"/>
        <end position="267"/>
    </location>
</feature>
<keyword evidence="4" id="KW-1185">Reference proteome</keyword>
<dbReference type="InterPro" id="IPR038670">
    <property type="entry name" value="HslJ-like_sf"/>
</dbReference>
<dbReference type="PANTHER" id="PTHR35535:SF2">
    <property type="entry name" value="DUF306 DOMAIN-CONTAINING PROTEIN"/>
    <property type="match status" value="1"/>
</dbReference>
<feature type="domain" description="DUF306" evidence="2">
    <location>
        <begin position="36"/>
        <end position="136"/>
    </location>
</feature>
<feature type="chain" id="PRO_5032510983" evidence="1">
    <location>
        <begin position="22"/>
        <end position="278"/>
    </location>
</feature>
<evidence type="ECO:0000256" key="1">
    <source>
        <dbReference type="SAM" id="SignalP"/>
    </source>
</evidence>
<name>A0A841AQU8_9MICO</name>
<proteinExistence type="predicted"/>
<feature type="signal peptide" evidence="1">
    <location>
        <begin position="1"/>
        <end position="21"/>
    </location>
</feature>
<dbReference type="InterPro" id="IPR053147">
    <property type="entry name" value="Hsp_HslJ-like"/>
</dbReference>
<dbReference type="InterPro" id="IPR005184">
    <property type="entry name" value="DUF306_Meta_HslJ"/>
</dbReference>
<dbReference type="PROSITE" id="PS51257">
    <property type="entry name" value="PROKAR_LIPOPROTEIN"/>
    <property type="match status" value="1"/>
</dbReference>
<keyword evidence="1" id="KW-0732">Signal</keyword>
<dbReference type="PANTHER" id="PTHR35535">
    <property type="entry name" value="HEAT SHOCK PROTEIN HSLJ"/>
    <property type="match status" value="1"/>
</dbReference>
<protein>
    <submittedName>
        <fullName evidence="3">Heat shock protein HslJ</fullName>
    </submittedName>
</protein>
<accession>A0A841AQU8</accession>
<organism evidence="3 4">
    <name type="scientific">Conyzicola lurida</name>
    <dbReference type="NCBI Taxonomy" id="1172621"/>
    <lineage>
        <taxon>Bacteria</taxon>
        <taxon>Bacillati</taxon>
        <taxon>Actinomycetota</taxon>
        <taxon>Actinomycetes</taxon>
        <taxon>Micrococcales</taxon>
        <taxon>Microbacteriaceae</taxon>
        <taxon>Conyzicola</taxon>
    </lineage>
</organism>
<keyword evidence="3" id="KW-0346">Stress response</keyword>
<reference evidence="3 4" key="1">
    <citation type="submission" date="2020-08" db="EMBL/GenBank/DDBJ databases">
        <title>Sequencing the genomes of 1000 actinobacteria strains.</title>
        <authorList>
            <person name="Klenk H.-P."/>
        </authorList>
    </citation>
    <scope>NUCLEOTIDE SEQUENCE [LARGE SCALE GENOMIC DNA]</scope>
    <source>
        <strain evidence="3 4">DSM 105784</strain>
    </source>
</reference>
<dbReference type="Gene3D" id="2.40.128.270">
    <property type="match status" value="2"/>
</dbReference>